<accession>A0A371ICY6</accession>
<evidence type="ECO:0000313" key="7">
    <source>
        <dbReference type="EMBL" id="RDY12917.1"/>
    </source>
</evidence>
<evidence type="ECO:0000256" key="4">
    <source>
        <dbReference type="ARBA" id="ARBA00022989"/>
    </source>
</evidence>
<keyword evidence="3 6" id="KW-0812">Transmembrane</keyword>
<keyword evidence="2" id="KW-0813">Transport</keyword>
<sequence>MAIIVRDIEVEGCGDRYVGGVREGITMVGDDIPIEEKISFWKAQTEHYQVIGCVTTFKQLCSLALLCSRTTLPQILFAMFYFTTNSLGFTLMVLGHVKLITSIASLLSVGHYNGFMKNCTLPLVLNTFLLVHLYRMCELSIGTHHDFFFDARFFNFDLFFHSHNNVKIANQLLLKLSANEGDSLTEHSL</sequence>
<dbReference type="OrthoDB" id="264392at2759"/>
<name>A0A371ICY6_MUCPR</name>
<dbReference type="GO" id="GO:0016020">
    <property type="term" value="C:membrane"/>
    <property type="evidence" value="ECO:0007669"/>
    <property type="project" value="UniProtKB-SubCell"/>
</dbReference>
<evidence type="ECO:0000256" key="3">
    <source>
        <dbReference type="ARBA" id="ARBA00022692"/>
    </source>
</evidence>
<dbReference type="Proteomes" id="UP000257109">
    <property type="component" value="Unassembled WGS sequence"/>
</dbReference>
<feature type="transmembrane region" description="Helical" evidence="6">
    <location>
        <begin position="115"/>
        <end position="134"/>
    </location>
</feature>
<evidence type="ECO:0000313" key="8">
    <source>
        <dbReference type="Proteomes" id="UP000257109"/>
    </source>
</evidence>
<keyword evidence="4 6" id="KW-1133">Transmembrane helix</keyword>
<organism evidence="7 8">
    <name type="scientific">Mucuna pruriens</name>
    <name type="common">Velvet bean</name>
    <name type="synonym">Dolichos pruriens</name>
    <dbReference type="NCBI Taxonomy" id="157652"/>
    <lineage>
        <taxon>Eukaryota</taxon>
        <taxon>Viridiplantae</taxon>
        <taxon>Streptophyta</taxon>
        <taxon>Embryophyta</taxon>
        <taxon>Tracheophyta</taxon>
        <taxon>Spermatophyta</taxon>
        <taxon>Magnoliopsida</taxon>
        <taxon>eudicotyledons</taxon>
        <taxon>Gunneridae</taxon>
        <taxon>Pentapetalae</taxon>
        <taxon>rosids</taxon>
        <taxon>fabids</taxon>
        <taxon>Fabales</taxon>
        <taxon>Fabaceae</taxon>
        <taxon>Papilionoideae</taxon>
        <taxon>50 kb inversion clade</taxon>
        <taxon>NPAAA clade</taxon>
        <taxon>indigoferoid/millettioid clade</taxon>
        <taxon>Phaseoleae</taxon>
        <taxon>Mucuna</taxon>
    </lineage>
</organism>
<proteinExistence type="predicted"/>
<dbReference type="EMBL" id="QJKJ01000382">
    <property type="protein sequence ID" value="RDY12917.1"/>
    <property type="molecule type" value="Genomic_DNA"/>
</dbReference>
<evidence type="ECO:0000256" key="1">
    <source>
        <dbReference type="ARBA" id="ARBA00004141"/>
    </source>
</evidence>
<comment type="caution">
    <text evidence="7">The sequence shown here is derived from an EMBL/GenBank/DDBJ whole genome shotgun (WGS) entry which is preliminary data.</text>
</comment>
<gene>
    <name evidence="7" type="ORF">CR513_02229</name>
</gene>
<feature type="non-terminal residue" evidence="7">
    <location>
        <position position="1"/>
    </location>
</feature>
<keyword evidence="8" id="KW-1185">Reference proteome</keyword>
<protein>
    <submittedName>
        <fullName evidence="7">Folate-biopterin transporter 1, chloroplastic</fullName>
    </submittedName>
</protein>
<evidence type="ECO:0000256" key="6">
    <source>
        <dbReference type="SAM" id="Phobius"/>
    </source>
</evidence>
<reference evidence="7" key="1">
    <citation type="submission" date="2018-05" db="EMBL/GenBank/DDBJ databases">
        <title>Draft genome of Mucuna pruriens seed.</title>
        <authorList>
            <person name="Nnadi N.E."/>
            <person name="Vos R."/>
            <person name="Hasami M.H."/>
            <person name="Devisetty U.K."/>
            <person name="Aguiy J.C."/>
        </authorList>
    </citation>
    <scope>NUCLEOTIDE SEQUENCE [LARGE SCALE GENOMIC DNA]</scope>
    <source>
        <strain evidence="7">JCA_2017</strain>
    </source>
</reference>
<dbReference type="Pfam" id="PF03092">
    <property type="entry name" value="BT1"/>
    <property type="match status" value="1"/>
</dbReference>
<evidence type="ECO:0000256" key="5">
    <source>
        <dbReference type="ARBA" id="ARBA00023136"/>
    </source>
</evidence>
<comment type="subcellular location">
    <subcellularLocation>
        <location evidence="1">Membrane</location>
        <topology evidence="1">Multi-pass membrane protein</topology>
    </subcellularLocation>
</comment>
<dbReference type="InterPro" id="IPR039309">
    <property type="entry name" value="BT1"/>
</dbReference>
<feature type="transmembrane region" description="Helical" evidence="6">
    <location>
        <begin position="75"/>
        <end position="95"/>
    </location>
</feature>
<dbReference type="AlphaFoldDB" id="A0A371ICY6"/>
<evidence type="ECO:0000256" key="2">
    <source>
        <dbReference type="ARBA" id="ARBA00022448"/>
    </source>
</evidence>
<keyword evidence="5 6" id="KW-0472">Membrane</keyword>